<dbReference type="GO" id="GO:0004497">
    <property type="term" value="F:monooxygenase activity"/>
    <property type="evidence" value="ECO:0007669"/>
    <property type="project" value="UniProtKB-KW"/>
</dbReference>
<dbReference type="Proteomes" id="UP000239494">
    <property type="component" value="Unassembled WGS sequence"/>
</dbReference>
<keyword evidence="7" id="KW-1185">Reference proteome</keyword>
<keyword evidence="1" id="KW-0285">Flavoprotein</keyword>
<gene>
    <name evidence="6" type="ORF">CLV43_113134</name>
</gene>
<keyword evidence="3" id="KW-0560">Oxidoreductase</keyword>
<reference evidence="6 7" key="1">
    <citation type="submission" date="2018-03" db="EMBL/GenBank/DDBJ databases">
        <title>Genomic Encyclopedia of Archaeal and Bacterial Type Strains, Phase II (KMG-II): from individual species to whole genera.</title>
        <authorList>
            <person name="Goeker M."/>
        </authorList>
    </citation>
    <scope>NUCLEOTIDE SEQUENCE [LARGE SCALE GENOMIC DNA]</scope>
    <source>
        <strain evidence="6 7">DSM 44720</strain>
    </source>
</reference>
<dbReference type="Gene3D" id="3.50.50.60">
    <property type="entry name" value="FAD/NAD(P)-binding domain"/>
    <property type="match status" value="1"/>
</dbReference>
<dbReference type="InterPro" id="IPR036188">
    <property type="entry name" value="FAD/NAD-bd_sf"/>
</dbReference>
<name>A0A2T0SQL5_9PSEU</name>
<protein>
    <submittedName>
        <fullName evidence="6">2-polyprenyl-6-methoxyphenol hydroxylase-like FAD-dependent oxidoreductase</fullName>
    </submittedName>
</protein>
<comment type="caution">
    <text evidence="6">The sequence shown here is derived from an EMBL/GenBank/DDBJ whole genome shotgun (WGS) entry which is preliminary data.</text>
</comment>
<evidence type="ECO:0000259" key="5">
    <source>
        <dbReference type="Pfam" id="PF01494"/>
    </source>
</evidence>
<dbReference type="AlphaFoldDB" id="A0A2T0SQL5"/>
<evidence type="ECO:0000256" key="3">
    <source>
        <dbReference type="ARBA" id="ARBA00023002"/>
    </source>
</evidence>
<accession>A0A2T0SQL5</accession>
<evidence type="ECO:0000256" key="1">
    <source>
        <dbReference type="ARBA" id="ARBA00022630"/>
    </source>
</evidence>
<dbReference type="InterPro" id="IPR002938">
    <property type="entry name" value="FAD-bd"/>
</dbReference>
<evidence type="ECO:0000256" key="2">
    <source>
        <dbReference type="ARBA" id="ARBA00022827"/>
    </source>
</evidence>
<organism evidence="6 7">
    <name type="scientific">Umezawaea tangerina</name>
    <dbReference type="NCBI Taxonomy" id="84725"/>
    <lineage>
        <taxon>Bacteria</taxon>
        <taxon>Bacillati</taxon>
        <taxon>Actinomycetota</taxon>
        <taxon>Actinomycetes</taxon>
        <taxon>Pseudonocardiales</taxon>
        <taxon>Pseudonocardiaceae</taxon>
        <taxon>Umezawaea</taxon>
    </lineage>
</organism>
<evidence type="ECO:0000313" key="7">
    <source>
        <dbReference type="Proteomes" id="UP000239494"/>
    </source>
</evidence>
<dbReference type="PANTHER" id="PTHR47178">
    <property type="entry name" value="MONOOXYGENASE, FAD-BINDING"/>
    <property type="match status" value="1"/>
</dbReference>
<dbReference type="Pfam" id="PF01494">
    <property type="entry name" value="FAD_binding_3"/>
    <property type="match status" value="1"/>
</dbReference>
<evidence type="ECO:0000256" key="4">
    <source>
        <dbReference type="ARBA" id="ARBA00023033"/>
    </source>
</evidence>
<keyword evidence="2" id="KW-0274">FAD</keyword>
<dbReference type="PRINTS" id="PR00420">
    <property type="entry name" value="RNGMNOXGNASE"/>
</dbReference>
<feature type="domain" description="FAD-binding" evidence="5">
    <location>
        <begin position="297"/>
        <end position="364"/>
    </location>
</feature>
<dbReference type="SUPFAM" id="SSF51905">
    <property type="entry name" value="FAD/NAD(P)-binding domain"/>
    <property type="match status" value="1"/>
</dbReference>
<dbReference type="OrthoDB" id="3322136at2"/>
<sequence length="392" mass="41583">MDGLEVVVVGAGVGGLALAQGLVANGVRVRVYERDPGPRQRDQGYRIHLDATGGRALAEVLPAEVRGRVVETACHPGDLLAGFDSGLTPLFEQTFPVTDPDAVNAVDRFAFRRALMTGLDDVVHFGHEFVDYTEMGDGRVEVRFADGRTTTADVLVGADGVGSRVRARLLPDFEVVDIGIRCVYGKVPLTDAVRARVPDAFLRGFCFASDGSGRGAAFAPVLFREPPAEYGDYLMVVFTGTPEALGHSDDELFALDRDALWQVVVAGTEGWHPSIRELVAAADTASAFPITLRSCTRIDPWRTGRVTLLGDAIHPMTPAAGAGANTALHDAALLTAALCGGGRLVEALARYEQEMIGHAKEVVADSLRRAARLFGTTPPVPAAAADRSTDAP</sequence>
<dbReference type="EMBL" id="PVTF01000013">
    <property type="protein sequence ID" value="PRY35707.1"/>
    <property type="molecule type" value="Genomic_DNA"/>
</dbReference>
<dbReference type="GO" id="GO:0071949">
    <property type="term" value="F:FAD binding"/>
    <property type="evidence" value="ECO:0007669"/>
    <property type="project" value="InterPro"/>
</dbReference>
<keyword evidence="4" id="KW-0503">Monooxygenase</keyword>
<evidence type="ECO:0000313" key="6">
    <source>
        <dbReference type="EMBL" id="PRY35707.1"/>
    </source>
</evidence>
<proteinExistence type="predicted"/>
<dbReference type="RefSeq" id="WP_106193261.1">
    <property type="nucleotide sequence ID" value="NZ_PVTF01000013.1"/>
</dbReference>
<dbReference type="Pfam" id="PF13450">
    <property type="entry name" value="NAD_binding_8"/>
    <property type="match status" value="1"/>
</dbReference>
<dbReference type="PANTHER" id="PTHR47178:SF5">
    <property type="entry name" value="FAD-BINDING DOMAIN-CONTAINING PROTEIN"/>
    <property type="match status" value="1"/>
</dbReference>